<evidence type="ECO:0000256" key="1">
    <source>
        <dbReference type="ARBA" id="ARBA00004173"/>
    </source>
</evidence>
<comment type="similarity">
    <text evidence="7">Belongs to the phosphatidylethanolamine-binding protein family. Mitochondrion-specific ribosomal protein mL38 subfamily.</text>
</comment>
<keyword evidence="4" id="KW-0175">Coiled coil</keyword>
<gene>
    <name evidence="10" type="ORF">PR048_002195</name>
</gene>
<evidence type="ECO:0000256" key="7">
    <source>
        <dbReference type="ARBA" id="ARBA00038016"/>
    </source>
</evidence>
<comment type="caution">
    <text evidence="10">The sequence shown here is derived from an EMBL/GenBank/DDBJ whole genome shotgun (WGS) entry which is preliminary data.</text>
</comment>
<reference evidence="10 11" key="1">
    <citation type="submission" date="2023-02" db="EMBL/GenBank/DDBJ databases">
        <title>LHISI_Scaffold_Assembly.</title>
        <authorList>
            <person name="Stuart O.P."/>
            <person name="Cleave R."/>
            <person name="Magrath M.J.L."/>
            <person name="Mikheyev A.S."/>
        </authorList>
    </citation>
    <scope>NUCLEOTIDE SEQUENCE [LARGE SCALE GENOMIC DNA]</scope>
    <source>
        <strain evidence="10">Daus_M_001</strain>
        <tissue evidence="10">Leg muscle</tissue>
    </source>
</reference>
<evidence type="ECO:0000313" key="11">
    <source>
        <dbReference type="Proteomes" id="UP001159363"/>
    </source>
</evidence>
<dbReference type="InterPro" id="IPR035810">
    <property type="entry name" value="PEBP_euk"/>
</dbReference>
<organism evidence="10 11">
    <name type="scientific">Dryococelus australis</name>
    <dbReference type="NCBI Taxonomy" id="614101"/>
    <lineage>
        <taxon>Eukaryota</taxon>
        <taxon>Metazoa</taxon>
        <taxon>Ecdysozoa</taxon>
        <taxon>Arthropoda</taxon>
        <taxon>Hexapoda</taxon>
        <taxon>Insecta</taxon>
        <taxon>Pterygota</taxon>
        <taxon>Neoptera</taxon>
        <taxon>Polyneoptera</taxon>
        <taxon>Phasmatodea</taxon>
        <taxon>Verophasmatodea</taxon>
        <taxon>Anareolatae</taxon>
        <taxon>Phasmatidae</taxon>
        <taxon>Eurycanthinae</taxon>
        <taxon>Dryococelus</taxon>
    </lineage>
</organism>
<evidence type="ECO:0000256" key="4">
    <source>
        <dbReference type="ARBA" id="ARBA00023054"/>
    </source>
</evidence>
<dbReference type="PANTHER" id="PTHR11362:SF133">
    <property type="entry name" value="LARGE RIBOSOMAL SUBUNIT PROTEIN ML38"/>
    <property type="match status" value="1"/>
</dbReference>
<dbReference type="CDD" id="cd00866">
    <property type="entry name" value="PEBP_euk"/>
    <property type="match status" value="1"/>
</dbReference>
<sequence length="377" mass="44514">MSNGAFTGISATRCLSLIQRRKENYQDPSLTFKVDIGFCLPKPSRTDKLKEQLEFRQRKQDRTVEKLSRSHKLLVPLDDVKEEWLKSIAPHQIKTVAEHYGIFKHLFGDAYFYPQVMLDIYYKQDEDLYMKVHRGNVVKPSEAAAAPDISYKADPTSLWTLVLTNPDGHFSRGDSEYVHWFVGNIPGSDISKGDVIWNYLKPFPPRGTGFHRFVFVLYKQEKLLDYSSLKKEQPCLQLSERTFRTQDFYRERQDVLTPAGLAFFQSDWDPTLTHFYHNTLNVKEPVFEYDFPPPYIRPQKWFPLRQPFNLYMDKYRDEKQIAKEFLLRKLKKVHPFRKPDPPLKYPNAVPFDNSKVSSWLRVEIKKARLGWGRINDY</sequence>
<evidence type="ECO:0000313" key="10">
    <source>
        <dbReference type="EMBL" id="KAJ8896849.1"/>
    </source>
</evidence>
<evidence type="ECO:0000256" key="3">
    <source>
        <dbReference type="ARBA" id="ARBA00022980"/>
    </source>
</evidence>
<dbReference type="InterPro" id="IPR008914">
    <property type="entry name" value="PEBP"/>
</dbReference>
<dbReference type="PANTHER" id="PTHR11362">
    <property type="entry name" value="PHOSPHATIDYLETHANOLAMINE-BINDING PROTEIN"/>
    <property type="match status" value="1"/>
</dbReference>
<proteinExistence type="inferred from homology"/>
<accession>A0ABQ9IJM3</accession>
<keyword evidence="11" id="KW-1185">Reference proteome</keyword>
<dbReference type="Pfam" id="PF01161">
    <property type="entry name" value="PBP"/>
    <property type="match status" value="1"/>
</dbReference>
<keyword evidence="6" id="KW-0687">Ribonucleoprotein</keyword>
<dbReference type="InterPro" id="IPR036610">
    <property type="entry name" value="PEBP-like_sf"/>
</dbReference>
<keyword evidence="2" id="KW-0809">Transit peptide</keyword>
<evidence type="ECO:0000256" key="8">
    <source>
        <dbReference type="ARBA" id="ARBA00039444"/>
    </source>
</evidence>
<dbReference type="EMBL" id="JARBHB010000001">
    <property type="protein sequence ID" value="KAJ8896849.1"/>
    <property type="molecule type" value="Genomic_DNA"/>
</dbReference>
<dbReference type="SUPFAM" id="SSF49777">
    <property type="entry name" value="PEBP-like"/>
    <property type="match status" value="1"/>
</dbReference>
<keyword evidence="3" id="KW-0689">Ribosomal protein</keyword>
<name>A0ABQ9IJM3_9NEOP</name>
<evidence type="ECO:0000256" key="5">
    <source>
        <dbReference type="ARBA" id="ARBA00023128"/>
    </source>
</evidence>
<evidence type="ECO:0000256" key="6">
    <source>
        <dbReference type="ARBA" id="ARBA00023274"/>
    </source>
</evidence>
<comment type="subcellular location">
    <subcellularLocation>
        <location evidence="1">Mitochondrion</location>
    </subcellularLocation>
</comment>
<dbReference type="Proteomes" id="UP001159363">
    <property type="component" value="Chromosome 1"/>
</dbReference>
<keyword evidence="5" id="KW-0496">Mitochondrion</keyword>
<protein>
    <recommendedName>
        <fullName evidence="8">Large ribosomal subunit protein mL38</fullName>
    </recommendedName>
    <alternativeName>
        <fullName evidence="9">39S ribosomal protein L38, mitochondrial</fullName>
    </alternativeName>
</protein>
<evidence type="ECO:0000256" key="9">
    <source>
        <dbReference type="ARBA" id="ARBA00041206"/>
    </source>
</evidence>
<dbReference type="Gene3D" id="3.90.280.10">
    <property type="entry name" value="PEBP-like"/>
    <property type="match status" value="1"/>
</dbReference>
<evidence type="ECO:0000256" key="2">
    <source>
        <dbReference type="ARBA" id="ARBA00022946"/>
    </source>
</evidence>